<dbReference type="PANTHER" id="PTHR24104:SF25">
    <property type="entry name" value="PROTEIN LIN-41"/>
    <property type="match status" value="1"/>
</dbReference>
<dbReference type="SUPFAM" id="SSF48726">
    <property type="entry name" value="Immunoglobulin"/>
    <property type="match status" value="1"/>
</dbReference>
<name>A0A815RTP9_9BILA</name>
<dbReference type="Gene3D" id="3.50.50.60">
    <property type="entry name" value="FAD/NAD(P)-binding domain"/>
    <property type="match status" value="1"/>
</dbReference>
<dbReference type="Gene3D" id="2.40.10.500">
    <property type="match status" value="1"/>
</dbReference>
<dbReference type="InterPro" id="IPR036179">
    <property type="entry name" value="Ig-like_dom_sf"/>
</dbReference>
<dbReference type="Gene3D" id="3.30.9.10">
    <property type="entry name" value="D-Amino Acid Oxidase, subunit A, domain 2"/>
    <property type="match status" value="1"/>
</dbReference>
<reference evidence="1" key="1">
    <citation type="submission" date="2021-02" db="EMBL/GenBank/DDBJ databases">
        <authorList>
            <person name="Nowell W R."/>
        </authorList>
    </citation>
    <scope>NUCLEOTIDE SEQUENCE</scope>
</reference>
<proteinExistence type="predicted"/>
<dbReference type="AlphaFoldDB" id="A0A815RTP9"/>
<dbReference type="InterPro" id="IPR036188">
    <property type="entry name" value="FAD/NAD-bd_sf"/>
</dbReference>
<evidence type="ECO:0000313" key="2">
    <source>
        <dbReference type="Proteomes" id="UP000663845"/>
    </source>
</evidence>
<dbReference type="CDD" id="cd05819">
    <property type="entry name" value="NHL"/>
    <property type="match status" value="1"/>
</dbReference>
<sequence>MASTISSPLVVIVSGGGPVGLTFSLNIAAMMGKHVKIIIYEGRWFVDEHGITRWQGEEQGNIRRDQVVTLQDHVIEQMPTFIQEGLFQKINERVWPTSRNIPIREVEDRLLDLIQPFVQNSQVELIPEQLNEQSRHLIEGDFDVLVGADGSNSFVRRYCNIQMISEGIEYACGVAYNIPEDVPPLDEPLHQALNCILTISQTRYLVNSSASRRGYLNIRLIQNEYNELRECLQPFQNRNASLNLLDYDKCPCSPVWSIVRQGLDFFKISAKYVIRVVPIEINVRHASIVVRELRFEINKTQPTASASDNLTSVTENVSGSEKKQFKTMLAFLAGDAAMNVHFWPGRGMNSGMKAAMALARNILRTCISKTSPYSIEVRTPLRFLDFLDYEGFMARLRAREQQGRSLRILMDPIDASVGEAYNYPHLQPCYKTYTENLYEKLKETRLRLDQRSDWPHQTRSVTDEELQSAYKRIHPNAVAQLSLANPWPTREMSGTEILVEDTFPFKQEQFLPVPTIGEVTSNRRGGLPKPTIENITLDHQRSIITQHRFLILCITGDKMSENTKKIIYSIQTSPKFTNPSTTATVTTNQLQNSSMKSFHELHVVSTIEEAQEWMAKNNERLETHDTLFKVITTWSLNKEKTTVDVIRAVRAGASLVPVLIFTNTPEQTQSALDFPNVIATFKAYDLYEFVGINQETQWNPGCPVLSDSSESSHSTISTATISKNPITKNQITTQSQIKPQQIQTKKNTFQQFGITVAGRNGKGQKLNQLYNPEGIFIDNDKSIYIADFFNHRIVKWKLNSKTGQVIAGGNGKGSENNQLDCPTNIIYDKKKDSFIISDWQNNRVIRHFDQNQTNQQIIISHTNCFGLTMDKNGFIYVSDCENNEVRRWKQGDKKGELVAGGNGEGNQLNQLNYPYCIFIDEDYSLYISDERNHRVMKWNKDAKEGIIVAGGNGYGNSLKQLNHPQGVIVDHLGQIYVADSGNDRVMRWCEGDEEGEIVVGGNGWGNQSNQLRCPTEAKYTITRDGDKCILVIDKATPDDLDEYSIKVRNKGGSRMYRCNLNVRSPPRFRLPPKYEAVLNYDKGEVIIIKVPYIVDGSDRAITLTIRNGDKNTAGRQLERAMIKHENIYDYYDIVEEIG</sequence>
<accession>A0A815RTP9</accession>
<dbReference type="Proteomes" id="UP000663845">
    <property type="component" value="Unassembled WGS sequence"/>
</dbReference>
<dbReference type="Gene3D" id="2.120.10.30">
    <property type="entry name" value="TolB, C-terminal domain"/>
    <property type="match status" value="1"/>
</dbReference>
<protein>
    <submittedName>
        <fullName evidence="1">Uncharacterized protein</fullName>
    </submittedName>
</protein>
<dbReference type="InterPro" id="IPR050952">
    <property type="entry name" value="TRIM-NHL_E3_ligases"/>
</dbReference>
<organism evidence="1 2">
    <name type="scientific">Adineta steineri</name>
    <dbReference type="NCBI Taxonomy" id="433720"/>
    <lineage>
        <taxon>Eukaryota</taxon>
        <taxon>Metazoa</taxon>
        <taxon>Spiralia</taxon>
        <taxon>Gnathifera</taxon>
        <taxon>Rotifera</taxon>
        <taxon>Eurotatoria</taxon>
        <taxon>Bdelloidea</taxon>
        <taxon>Adinetida</taxon>
        <taxon>Adinetidae</taxon>
        <taxon>Adineta</taxon>
    </lineage>
</organism>
<dbReference type="PANTHER" id="PTHR24104">
    <property type="entry name" value="E3 UBIQUITIN-PROTEIN LIGASE NHLRC1-RELATED"/>
    <property type="match status" value="1"/>
</dbReference>
<dbReference type="Gene3D" id="2.60.40.10">
    <property type="entry name" value="Immunoglobulins"/>
    <property type="match status" value="1"/>
</dbReference>
<gene>
    <name evidence="1" type="ORF">JYZ213_LOCUS42389</name>
</gene>
<evidence type="ECO:0000313" key="1">
    <source>
        <dbReference type="EMBL" id="CAF1481327.1"/>
    </source>
</evidence>
<dbReference type="SUPFAM" id="SSF51905">
    <property type="entry name" value="FAD/NAD(P)-binding domain"/>
    <property type="match status" value="1"/>
</dbReference>
<dbReference type="GO" id="GO:0008270">
    <property type="term" value="F:zinc ion binding"/>
    <property type="evidence" value="ECO:0007669"/>
    <property type="project" value="UniProtKB-KW"/>
</dbReference>
<dbReference type="SUPFAM" id="SSF101898">
    <property type="entry name" value="NHL repeat"/>
    <property type="match status" value="1"/>
</dbReference>
<dbReference type="InterPro" id="IPR013783">
    <property type="entry name" value="Ig-like_fold"/>
</dbReference>
<comment type="caution">
    <text evidence="1">The sequence shown here is derived from an EMBL/GenBank/DDBJ whole genome shotgun (WGS) entry which is preliminary data.</text>
</comment>
<dbReference type="InterPro" id="IPR011042">
    <property type="entry name" value="6-blade_b-propeller_TolB-like"/>
</dbReference>
<dbReference type="EMBL" id="CAJNOG010001949">
    <property type="protein sequence ID" value="CAF1481327.1"/>
    <property type="molecule type" value="Genomic_DNA"/>
</dbReference>